<organism evidence="1 2">
    <name type="scientific">Coniophora puteana (strain RWD-64-598)</name>
    <name type="common">Brown rot fungus</name>
    <dbReference type="NCBI Taxonomy" id="741705"/>
    <lineage>
        <taxon>Eukaryota</taxon>
        <taxon>Fungi</taxon>
        <taxon>Dikarya</taxon>
        <taxon>Basidiomycota</taxon>
        <taxon>Agaricomycotina</taxon>
        <taxon>Agaricomycetes</taxon>
        <taxon>Agaricomycetidae</taxon>
        <taxon>Boletales</taxon>
        <taxon>Coniophorineae</taxon>
        <taxon>Coniophoraceae</taxon>
        <taxon>Coniophora</taxon>
    </lineage>
</organism>
<evidence type="ECO:0000313" key="2">
    <source>
        <dbReference type="Proteomes" id="UP000053558"/>
    </source>
</evidence>
<proteinExistence type="predicted"/>
<dbReference type="AlphaFoldDB" id="A0A5M3MLQ0"/>
<dbReference type="KEGG" id="cput:CONPUDRAFT_155408"/>
<reference evidence="2" key="1">
    <citation type="journal article" date="2012" name="Science">
        <title>The Paleozoic origin of enzymatic lignin decomposition reconstructed from 31 fungal genomes.</title>
        <authorList>
            <person name="Floudas D."/>
            <person name="Binder M."/>
            <person name="Riley R."/>
            <person name="Barry K."/>
            <person name="Blanchette R.A."/>
            <person name="Henrissat B."/>
            <person name="Martinez A.T."/>
            <person name="Otillar R."/>
            <person name="Spatafora J.W."/>
            <person name="Yadav J.S."/>
            <person name="Aerts A."/>
            <person name="Benoit I."/>
            <person name="Boyd A."/>
            <person name="Carlson A."/>
            <person name="Copeland A."/>
            <person name="Coutinho P.M."/>
            <person name="de Vries R.P."/>
            <person name="Ferreira P."/>
            <person name="Findley K."/>
            <person name="Foster B."/>
            <person name="Gaskell J."/>
            <person name="Glotzer D."/>
            <person name="Gorecki P."/>
            <person name="Heitman J."/>
            <person name="Hesse C."/>
            <person name="Hori C."/>
            <person name="Igarashi K."/>
            <person name="Jurgens J.A."/>
            <person name="Kallen N."/>
            <person name="Kersten P."/>
            <person name="Kohler A."/>
            <person name="Kuees U."/>
            <person name="Kumar T.K.A."/>
            <person name="Kuo A."/>
            <person name="LaButti K."/>
            <person name="Larrondo L.F."/>
            <person name="Lindquist E."/>
            <person name="Ling A."/>
            <person name="Lombard V."/>
            <person name="Lucas S."/>
            <person name="Lundell T."/>
            <person name="Martin R."/>
            <person name="McLaughlin D.J."/>
            <person name="Morgenstern I."/>
            <person name="Morin E."/>
            <person name="Murat C."/>
            <person name="Nagy L.G."/>
            <person name="Nolan M."/>
            <person name="Ohm R.A."/>
            <person name="Patyshakuliyeva A."/>
            <person name="Rokas A."/>
            <person name="Ruiz-Duenas F.J."/>
            <person name="Sabat G."/>
            <person name="Salamov A."/>
            <person name="Samejima M."/>
            <person name="Schmutz J."/>
            <person name="Slot J.C."/>
            <person name="St John F."/>
            <person name="Stenlid J."/>
            <person name="Sun H."/>
            <person name="Sun S."/>
            <person name="Syed K."/>
            <person name="Tsang A."/>
            <person name="Wiebenga A."/>
            <person name="Young D."/>
            <person name="Pisabarro A."/>
            <person name="Eastwood D.C."/>
            <person name="Martin F."/>
            <person name="Cullen D."/>
            <person name="Grigoriev I.V."/>
            <person name="Hibbett D.S."/>
        </authorList>
    </citation>
    <scope>NUCLEOTIDE SEQUENCE [LARGE SCALE GENOMIC DNA]</scope>
    <source>
        <strain evidence="2">RWD-64-598 SS2</strain>
    </source>
</reference>
<keyword evidence="2" id="KW-1185">Reference proteome</keyword>
<dbReference type="RefSeq" id="XP_007770327.1">
    <property type="nucleotide sequence ID" value="XM_007772137.1"/>
</dbReference>
<accession>A0A5M3MLQ0</accession>
<sequence length="174" mass="19399">MSHLNRIAQFASRKLGVPLSTPEGPFKRFLSIQHRVFVKTCMNLTDRRHPSMLEDPDNLYERVADNWCIDMCPPVYTLADNDASTLRTSPLILTHGDFVQVVVGFDLVVSGDVTGRRTLKVFLTLKNTTYLSPEQHDSGQSSNKRSASAAELYDGLPMAFARVRTDDADVNLVG</sequence>
<gene>
    <name evidence="1" type="ORF">CONPUDRAFT_155408</name>
</gene>
<evidence type="ECO:0000313" key="1">
    <source>
        <dbReference type="EMBL" id="EIW80033.1"/>
    </source>
</evidence>
<dbReference type="Proteomes" id="UP000053558">
    <property type="component" value="Unassembled WGS sequence"/>
</dbReference>
<name>A0A5M3MLQ0_CONPW</name>
<comment type="caution">
    <text evidence="1">The sequence shown here is derived from an EMBL/GenBank/DDBJ whole genome shotgun (WGS) entry which is preliminary data.</text>
</comment>
<protein>
    <submittedName>
        <fullName evidence="1">Uncharacterized protein</fullName>
    </submittedName>
</protein>
<dbReference type="GeneID" id="19203430"/>
<dbReference type="EMBL" id="JH711580">
    <property type="protein sequence ID" value="EIW80033.1"/>
    <property type="molecule type" value="Genomic_DNA"/>
</dbReference>